<dbReference type="UniPathway" id="UPA01014"/>
<evidence type="ECO:0000313" key="5">
    <source>
        <dbReference type="Proteomes" id="UP000548476"/>
    </source>
</evidence>
<evidence type="ECO:0000313" key="4">
    <source>
        <dbReference type="EMBL" id="MBB6033560.1"/>
    </source>
</evidence>
<comment type="catalytic activity">
    <reaction evidence="2">
        <text>gamma-L-glutamyl-hercynylcysteine S-oxide + H2O = S-(hercyn-2-yl)-L-cysteine S-oxide + L-glutamate</text>
        <dbReference type="Rhea" id="RHEA:42684"/>
        <dbReference type="ChEBI" id="CHEBI:15377"/>
        <dbReference type="ChEBI" id="CHEBI:29985"/>
        <dbReference type="ChEBI" id="CHEBI:82703"/>
        <dbReference type="ChEBI" id="CHEBI:82706"/>
        <dbReference type="EC" id="3.5.1.118"/>
    </reaction>
</comment>
<dbReference type="HAMAP" id="MF_02036">
    <property type="entry name" value="EgtC"/>
    <property type="match status" value="1"/>
</dbReference>
<feature type="domain" description="Glutamine amidotransferase type-2" evidence="3">
    <location>
        <begin position="2"/>
        <end position="245"/>
    </location>
</feature>
<comment type="function">
    <text evidence="2">Catalyzes the hydrolysis of the gamma-glutamyl amide bond of hercynyl-gamma-L-glutamyl-L-cysteine sulfoxide to produce hercynylcysteine sulfoxide, a step in the biosynthesis pathway of ergothioneine.</text>
</comment>
<proteinExistence type="inferred from homology"/>
<sequence>MCRHLVYLGPRVPLATVLIAPEFSLLTQSWAPRDMREGGTINADGFGIGWYAGGRAVRYRRDRPMWTDADLAGLAEVTVTGALLAAVRSGTVGMPVVETACAPFGEGNWLFSHNGVVTGWPGSLAGLAAALPPVDLYTLDAPTDSALLWALLRHKLRHGTAPDRALPELVAEVEAAAPGSRLNLLLTDGCGAWATTVGHSLSIKHRGGVVLIASEPHDRCTDWIPVPDRHLVSADPSMYTVEAIV</sequence>
<accession>A0A841FNP3</accession>
<keyword evidence="4" id="KW-0808">Transferase</keyword>
<dbReference type="InterPro" id="IPR029055">
    <property type="entry name" value="Ntn_hydrolases_N"/>
</dbReference>
<dbReference type="RefSeq" id="WP_184786462.1">
    <property type="nucleotide sequence ID" value="NZ_BONT01000014.1"/>
</dbReference>
<dbReference type="InterPro" id="IPR052373">
    <property type="entry name" value="Gamma-glu_amide_hydrolase"/>
</dbReference>
<dbReference type="GO" id="GO:0016811">
    <property type="term" value="F:hydrolase activity, acting on carbon-nitrogen (but not peptide) bonds, in linear amides"/>
    <property type="evidence" value="ECO:0007669"/>
    <property type="project" value="UniProtKB-UniRule"/>
</dbReference>
<comment type="pathway">
    <text evidence="2">Amino-acid biosynthesis; ergothioneine biosynthesis.</text>
</comment>
<dbReference type="InterPro" id="IPR017932">
    <property type="entry name" value="GATase_2_dom"/>
</dbReference>
<keyword evidence="1 2" id="KW-0315">Glutamine amidotransferase</keyword>
<dbReference type="InterPro" id="IPR032889">
    <property type="entry name" value="EgtC_Actinobacteria"/>
</dbReference>
<organism evidence="4 5">
    <name type="scientific">Phytomonospora endophytica</name>
    <dbReference type="NCBI Taxonomy" id="714109"/>
    <lineage>
        <taxon>Bacteria</taxon>
        <taxon>Bacillati</taxon>
        <taxon>Actinomycetota</taxon>
        <taxon>Actinomycetes</taxon>
        <taxon>Micromonosporales</taxon>
        <taxon>Micromonosporaceae</taxon>
        <taxon>Phytomonospora</taxon>
    </lineage>
</organism>
<dbReference type="InterPro" id="IPR026869">
    <property type="entry name" value="EgtC-like"/>
</dbReference>
<dbReference type="PROSITE" id="PS51278">
    <property type="entry name" value="GATASE_TYPE_2"/>
    <property type="match status" value="1"/>
</dbReference>
<dbReference type="Pfam" id="PF13230">
    <property type="entry name" value="GATase_4"/>
    <property type="match status" value="1"/>
</dbReference>
<dbReference type="GO" id="GO:0052699">
    <property type="term" value="P:ergothioneine biosynthetic process"/>
    <property type="evidence" value="ECO:0007669"/>
    <property type="project" value="UniProtKB-UniRule"/>
</dbReference>
<protein>
    <recommendedName>
        <fullName evidence="2">Gamma-glutamyl-hercynylcysteine sulfoxide hydrolase</fullName>
        <ecNumber evidence="2">3.5.1.118</ecNumber>
    </recommendedName>
    <alternativeName>
        <fullName evidence="2">Gamma-glutamyl hercynylcysteine S-oxide hydrolase</fullName>
    </alternativeName>
</protein>
<dbReference type="GO" id="GO:0016740">
    <property type="term" value="F:transferase activity"/>
    <property type="evidence" value="ECO:0007669"/>
    <property type="project" value="UniProtKB-KW"/>
</dbReference>
<dbReference type="SUPFAM" id="SSF56235">
    <property type="entry name" value="N-terminal nucleophile aminohydrolases (Ntn hydrolases)"/>
    <property type="match status" value="1"/>
</dbReference>
<dbReference type="NCBIfam" id="TIGR03442">
    <property type="entry name" value="ergothioneine biosynthesis protein EgtC"/>
    <property type="match status" value="1"/>
</dbReference>
<dbReference type="PANTHER" id="PTHR43187:SF2">
    <property type="entry name" value="GAMMA-GLUTAMYL-HERCYNYLCYSTEINE SULFOXIDE HYDROLASE"/>
    <property type="match status" value="1"/>
</dbReference>
<reference evidence="4 5" key="1">
    <citation type="submission" date="2020-08" db="EMBL/GenBank/DDBJ databases">
        <title>Genomic Encyclopedia of Type Strains, Phase IV (KMG-IV): sequencing the most valuable type-strain genomes for metagenomic binning, comparative biology and taxonomic classification.</title>
        <authorList>
            <person name="Goeker M."/>
        </authorList>
    </citation>
    <scope>NUCLEOTIDE SEQUENCE [LARGE SCALE GENOMIC DNA]</scope>
    <source>
        <strain evidence="4 5">YIM 65646</strain>
    </source>
</reference>
<keyword evidence="5" id="KW-1185">Reference proteome</keyword>
<dbReference type="CDD" id="cd01908">
    <property type="entry name" value="YafJ"/>
    <property type="match status" value="1"/>
</dbReference>
<comment type="caution">
    <text evidence="4">The sequence shown here is derived from an EMBL/GenBank/DDBJ whole genome shotgun (WGS) entry which is preliminary data.</text>
</comment>
<dbReference type="AlphaFoldDB" id="A0A841FNP3"/>
<keyword evidence="2 4" id="KW-0378">Hydrolase</keyword>
<evidence type="ECO:0000259" key="3">
    <source>
        <dbReference type="PROSITE" id="PS51278"/>
    </source>
</evidence>
<gene>
    <name evidence="2" type="primary">egtC</name>
    <name evidence="4" type="ORF">HNR73_001410</name>
</gene>
<dbReference type="Proteomes" id="UP000548476">
    <property type="component" value="Unassembled WGS sequence"/>
</dbReference>
<name>A0A841FNP3_9ACTN</name>
<dbReference type="Gene3D" id="3.60.20.10">
    <property type="entry name" value="Glutamine Phosphoribosylpyrophosphate, subunit 1, domain 1"/>
    <property type="match status" value="1"/>
</dbReference>
<evidence type="ECO:0000256" key="1">
    <source>
        <dbReference type="ARBA" id="ARBA00022962"/>
    </source>
</evidence>
<dbReference type="EMBL" id="JACHGT010000003">
    <property type="protein sequence ID" value="MBB6033560.1"/>
    <property type="molecule type" value="Genomic_DNA"/>
</dbReference>
<dbReference type="EC" id="3.5.1.118" evidence="2"/>
<dbReference type="PANTHER" id="PTHR43187">
    <property type="entry name" value="GLUTAMINE AMIDOTRANSFERASE DUG3-RELATED"/>
    <property type="match status" value="1"/>
</dbReference>
<dbReference type="InterPro" id="IPR017808">
    <property type="entry name" value="EgtC"/>
</dbReference>
<evidence type="ECO:0000256" key="2">
    <source>
        <dbReference type="HAMAP-Rule" id="MF_02036"/>
    </source>
</evidence>